<comment type="subcellular location">
    <subcellularLocation>
        <location evidence="1">Cell outer membrane</location>
    </subcellularLocation>
</comment>
<organism evidence="4 5">
    <name type="scientific">Fodinibius salicampi</name>
    <dbReference type="NCBI Taxonomy" id="1920655"/>
    <lineage>
        <taxon>Bacteria</taxon>
        <taxon>Pseudomonadati</taxon>
        <taxon>Balneolota</taxon>
        <taxon>Balneolia</taxon>
        <taxon>Balneolales</taxon>
        <taxon>Balneolaceae</taxon>
        <taxon>Fodinibius</taxon>
    </lineage>
</organism>
<accession>A0ABT3Q2L3</accession>
<dbReference type="RefSeq" id="WP_265791585.1">
    <property type="nucleotide sequence ID" value="NZ_BAABRS010000005.1"/>
</dbReference>
<evidence type="ECO:0000256" key="3">
    <source>
        <dbReference type="ARBA" id="ARBA00023237"/>
    </source>
</evidence>
<sequence>MNRILTVVLFFLVSVIAVNPLFAQDRESDDSMLPEIDPQDIEIRSQFQARFPGLRRQPILGFEPTSRVYEVDPDRVPYIESDEDRVANLPISELSRPDAPPYTPLHYSPDINAFARGGVGNYLSSEANFWGVTRLNNKSYIGGDLDFSSSDGHLENQQSSFRFLKANGEFAAKLNDNTRLDLDVGLQNSFNHLFNINSSGFDVPDSPRKIYGGVNLGVELEGLQNGVEGWNVQASARYYDVETMAGDLSMASEEGVYNALLLKRWAGPNTDETFTAKLGGALGDYANTLASNQWMTGQVGVEYSRLFNYETHITVDASVYYGSDAFEDKVYFAPRAKFVQPLIEAMTFTATVGAKPYVKTAEQLHTSNRFLNPGHEFRHSYRMYGMTELEINYSDVGTLTGGIRYEDIENYPIFERETNALDSGQPLFYKVRYDDVAKAQVFASLTHQVVPEKFWLNGKVYAQAPDIKDGGRIPFTEKLGGTSGFSLRMFDRATIQGWADYIGPRRNGRGDTLEEYILLGGQFDLSITDNIGAYAKVVNLLDQGYQKWEGYTERPMQIYGGITVKL</sequence>
<keyword evidence="5" id="KW-1185">Reference proteome</keyword>
<dbReference type="SUPFAM" id="SSF56935">
    <property type="entry name" value="Porins"/>
    <property type="match status" value="1"/>
</dbReference>
<name>A0ABT3Q2L3_9BACT</name>
<keyword evidence="2" id="KW-0472">Membrane</keyword>
<dbReference type="Gene3D" id="2.40.170.20">
    <property type="entry name" value="TonB-dependent receptor, beta-barrel domain"/>
    <property type="match status" value="1"/>
</dbReference>
<evidence type="ECO:0008006" key="6">
    <source>
        <dbReference type="Google" id="ProtNLM"/>
    </source>
</evidence>
<evidence type="ECO:0000256" key="1">
    <source>
        <dbReference type="ARBA" id="ARBA00004442"/>
    </source>
</evidence>
<keyword evidence="3" id="KW-0998">Cell outer membrane</keyword>
<dbReference type="InterPro" id="IPR036942">
    <property type="entry name" value="Beta-barrel_TonB_sf"/>
</dbReference>
<evidence type="ECO:0000313" key="5">
    <source>
        <dbReference type="Proteomes" id="UP001207337"/>
    </source>
</evidence>
<evidence type="ECO:0000313" key="4">
    <source>
        <dbReference type="EMBL" id="MCW9714354.1"/>
    </source>
</evidence>
<gene>
    <name evidence="4" type="ORF">LQ318_15705</name>
</gene>
<comment type="caution">
    <text evidence="4">The sequence shown here is derived from an EMBL/GenBank/DDBJ whole genome shotgun (WGS) entry which is preliminary data.</text>
</comment>
<protein>
    <recommendedName>
        <fullName evidence="6">TonB dependent receptor</fullName>
    </recommendedName>
</protein>
<proteinExistence type="predicted"/>
<dbReference type="EMBL" id="JAJNDC010000005">
    <property type="protein sequence ID" value="MCW9714354.1"/>
    <property type="molecule type" value="Genomic_DNA"/>
</dbReference>
<evidence type="ECO:0000256" key="2">
    <source>
        <dbReference type="ARBA" id="ARBA00023136"/>
    </source>
</evidence>
<dbReference type="Proteomes" id="UP001207337">
    <property type="component" value="Unassembled WGS sequence"/>
</dbReference>
<reference evidence="4 5" key="1">
    <citation type="submission" date="2021-11" db="EMBL/GenBank/DDBJ databases">
        <title>Aliifidinibius sp. nov., a new bacterium isolated from saline soil.</title>
        <authorList>
            <person name="Galisteo C."/>
            <person name="De La Haba R."/>
            <person name="Sanchez-Porro C."/>
            <person name="Ventosa A."/>
        </authorList>
    </citation>
    <scope>NUCLEOTIDE SEQUENCE [LARGE SCALE GENOMIC DNA]</scope>
    <source>
        <strain evidence="4 5">KACC 190600</strain>
    </source>
</reference>